<evidence type="ECO:0000259" key="3">
    <source>
        <dbReference type="Pfam" id="PF12680"/>
    </source>
</evidence>
<dbReference type="InterPro" id="IPR037401">
    <property type="entry name" value="SnoaL-like"/>
</dbReference>
<sequence length="187" mass="20825">MPVINVTLMEGYDEVTRERLAKGITQVAQTVIGAPLEGITVTLQELPPANYMRGGTRKSPGTPPISPSEIIRSYLAAMEARDLETAKQWLADTALLTFPGGADFTSLEAMIEWARARYRSIGKTYERFDETGTDDGAVVICQGTLHGEWLDGSKFEGIRFVDWFLIRDGRIVEQRVWNDLSETPATR</sequence>
<keyword evidence="5" id="KW-1185">Reference proteome</keyword>
<dbReference type="InterPro" id="IPR004370">
    <property type="entry name" value="4-OT-like_dom"/>
</dbReference>
<dbReference type="SUPFAM" id="SSF55331">
    <property type="entry name" value="Tautomerase/MIF"/>
    <property type="match status" value="1"/>
</dbReference>
<keyword evidence="1" id="KW-0413">Isomerase</keyword>
<evidence type="ECO:0000313" key="5">
    <source>
        <dbReference type="Proteomes" id="UP000315252"/>
    </source>
</evidence>
<dbReference type="InterPro" id="IPR032710">
    <property type="entry name" value="NTF2-like_dom_sf"/>
</dbReference>
<accession>A0A545TUJ2</accession>
<evidence type="ECO:0000313" key="4">
    <source>
        <dbReference type="EMBL" id="TQV80888.1"/>
    </source>
</evidence>
<dbReference type="RefSeq" id="WP_142896602.1">
    <property type="nucleotide sequence ID" value="NZ_ML660054.1"/>
</dbReference>
<dbReference type="Pfam" id="PF01361">
    <property type="entry name" value="Tautomerase"/>
    <property type="match status" value="1"/>
</dbReference>
<dbReference type="SUPFAM" id="SSF54427">
    <property type="entry name" value="NTF2-like"/>
    <property type="match status" value="1"/>
</dbReference>
<reference evidence="4 5" key="1">
    <citation type="submission" date="2019-06" db="EMBL/GenBank/DDBJ databases">
        <title>Whole genome sequence for Rhodospirillaceae sp. R148.</title>
        <authorList>
            <person name="Wang G."/>
        </authorList>
    </citation>
    <scope>NUCLEOTIDE SEQUENCE [LARGE SCALE GENOMIC DNA]</scope>
    <source>
        <strain evidence="4 5">R148</strain>
    </source>
</reference>
<dbReference type="Gene3D" id="3.10.450.50">
    <property type="match status" value="1"/>
</dbReference>
<gene>
    <name evidence="4" type="ORF">FKG95_12130</name>
</gene>
<comment type="caution">
    <text evidence="4">The sequence shown here is derived from an EMBL/GenBank/DDBJ whole genome shotgun (WGS) entry which is preliminary data.</text>
</comment>
<feature type="domain" description="SnoaL-like" evidence="3">
    <location>
        <begin position="71"/>
        <end position="173"/>
    </location>
</feature>
<protein>
    <submittedName>
        <fullName evidence="4">DUF4440 domain-containing protein</fullName>
    </submittedName>
</protein>
<dbReference type="Proteomes" id="UP000315252">
    <property type="component" value="Unassembled WGS sequence"/>
</dbReference>
<dbReference type="Gene3D" id="3.30.429.10">
    <property type="entry name" value="Macrophage Migration Inhibitory Factor"/>
    <property type="match status" value="1"/>
</dbReference>
<dbReference type="OrthoDB" id="8635217at2"/>
<dbReference type="AlphaFoldDB" id="A0A545TUJ2"/>
<evidence type="ECO:0000256" key="1">
    <source>
        <dbReference type="ARBA" id="ARBA00023235"/>
    </source>
</evidence>
<name>A0A545TUJ2_9PROT</name>
<dbReference type="GO" id="GO:0016853">
    <property type="term" value="F:isomerase activity"/>
    <property type="evidence" value="ECO:0007669"/>
    <property type="project" value="UniProtKB-KW"/>
</dbReference>
<dbReference type="EMBL" id="VHSH01000003">
    <property type="protein sequence ID" value="TQV80888.1"/>
    <property type="molecule type" value="Genomic_DNA"/>
</dbReference>
<evidence type="ECO:0000259" key="2">
    <source>
        <dbReference type="Pfam" id="PF01361"/>
    </source>
</evidence>
<dbReference type="InterPro" id="IPR014347">
    <property type="entry name" value="Tautomerase/MIF_sf"/>
</dbReference>
<feature type="domain" description="4-oxalocrotonate tautomerase-like" evidence="2">
    <location>
        <begin position="2"/>
        <end position="58"/>
    </location>
</feature>
<proteinExistence type="predicted"/>
<dbReference type="Pfam" id="PF12680">
    <property type="entry name" value="SnoaL_2"/>
    <property type="match status" value="1"/>
</dbReference>
<organism evidence="4 5">
    <name type="scientific">Denitrobaculum tricleocarpae</name>
    <dbReference type="NCBI Taxonomy" id="2591009"/>
    <lineage>
        <taxon>Bacteria</taxon>
        <taxon>Pseudomonadati</taxon>
        <taxon>Pseudomonadota</taxon>
        <taxon>Alphaproteobacteria</taxon>
        <taxon>Rhodospirillales</taxon>
        <taxon>Rhodospirillaceae</taxon>
        <taxon>Denitrobaculum</taxon>
    </lineage>
</organism>